<keyword evidence="2" id="KW-0812">Transmembrane</keyword>
<comment type="similarity">
    <text evidence="1">Belongs to the bacterial sugar transferase family.</text>
</comment>
<feature type="transmembrane region" description="Helical" evidence="2">
    <location>
        <begin position="25"/>
        <end position="48"/>
    </location>
</feature>
<evidence type="ECO:0000259" key="3">
    <source>
        <dbReference type="Pfam" id="PF02397"/>
    </source>
</evidence>
<evidence type="ECO:0000256" key="2">
    <source>
        <dbReference type="SAM" id="Phobius"/>
    </source>
</evidence>
<name>A0AAU8IJ13_9BACL</name>
<evidence type="ECO:0000313" key="4">
    <source>
        <dbReference type="EMBL" id="XCJ18358.1"/>
    </source>
</evidence>
<accession>A0AAU8IJ13</accession>
<dbReference type="AlphaFoldDB" id="A0AAU8IJ13"/>
<feature type="domain" description="Bacterial sugar transferase" evidence="3">
    <location>
        <begin position="20"/>
        <end position="199"/>
    </location>
</feature>
<dbReference type="GO" id="GO:0016780">
    <property type="term" value="F:phosphotransferase activity, for other substituted phosphate groups"/>
    <property type="evidence" value="ECO:0007669"/>
    <property type="project" value="TreeGrafter"/>
</dbReference>
<dbReference type="RefSeq" id="WP_353949399.1">
    <property type="nucleotide sequence ID" value="NZ_CP159510.1"/>
</dbReference>
<dbReference type="InterPro" id="IPR003362">
    <property type="entry name" value="Bact_transf"/>
</dbReference>
<organism evidence="4">
    <name type="scientific">Sporolactobacillus sp. Y61</name>
    <dbReference type="NCBI Taxonomy" id="3160863"/>
    <lineage>
        <taxon>Bacteria</taxon>
        <taxon>Bacillati</taxon>
        <taxon>Bacillota</taxon>
        <taxon>Bacilli</taxon>
        <taxon>Bacillales</taxon>
        <taxon>Sporolactobacillaceae</taxon>
        <taxon>Sporolactobacillus</taxon>
    </lineage>
</organism>
<keyword evidence="2" id="KW-0472">Membrane</keyword>
<dbReference type="PANTHER" id="PTHR30576">
    <property type="entry name" value="COLANIC BIOSYNTHESIS UDP-GLUCOSE LIPID CARRIER TRANSFERASE"/>
    <property type="match status" value="1"/>
</dbReference>
<keyword evidence="4" id="KW-0808">Transferase</keyword>
<keyword evidence="2" id="KW-1133">Transmembrane helix</keyword>
<dbReference type="EMBL" id="CP159510">
    <property type="protein sequence ID" value="XCJ18358.1"/>
    <property type="molecule type" value="Genomic_DNA"/>
</dbReference>
<dbReference type="PANTHER" id="PTHR30576:SF0">
    <property type="entry name" value="UNDECAPRENYL-PHOSPHATE N-ACETYLGALACTOSAMINYL 1-PHOSPHATE TRANSFERASE-RELATED"/>
    <property type="match status" value="1"/>
</dbReference>
<dbReference type="Pfam" id="PF02397">
    <property type="entry name" value="Bac_transf"/>
    <property type="match status" value="1"/>
</dbReference>
<gene>
    <name evidence="4" type="ORF">ABNN70_07140</name>
</gene>
<sequence>MVGAQKVTLPEKVKPYLFVKRGLDIVLSAMGIVIAAPVVLLFSILIVLETPGSPFYVQKRVGKGGGTFNLVKLRSMRKDAERSGAQWAAAHDPRVTKVGKFIRQTRIDELPQLLTVLKGDMSLIGPRPERPFFTEKFDREIPGFKNRLLVKPGLTGLAQVNGGYDLTPQEKLIFDLEYVSHLSFTLEWKIMLKTVRVLLTGEGAR</sequence>
<proteinExistence type="inferred from homology"/>
<reference evidence="4" key="1">
    <citation type="submission" date="2024-06" db="EMBL/GenBank/DDBJ databases">
        <authorList>
            <person name="Fan A."/>
            <person name="Zhang F.Y."/>
            <person name="Zhang L."/>
        </authorList>
    </citation>
    <scope>NUCLEOTIDE SEQUENCE</scope>
    <source>
        <strain evidence="4">Y61</strain>
    </source>
</reference>
<evidence type="ECO:0000256" key="1">
    <source>
        <dbReference type="ARBA" id="ARBA00006464"/>
    </source>
</evidence>
<protein>
    <submittedName>
        <fullName evidence="4">Sugar transferase</fullName>
    </submittedName>
</protein>